<dbReference type="RefSeq" id="XP_024716388.1">
    <property type="nucleotide sequence ID" value="XM_024864077.1"/>
</dbReference>
<dbReference type="GeneID" id="36572158"/>
<accession>A0A2T3AP04</accession>
<dbReference type="OrthoDB" id="10458868at2759"/>
<dbReference type="InParanoid" id="A0A2T3AP04"/>
<name>A0A2T3AP04_AMORE</name>
<sequence>MNNTIPATCLGTEGSLPTLPHPMSCGISLHQNYTRNTLFPAPAFLSYCCDGQPTASFGDGSCWVYCNATSRAQESKIFSCLQSGNKTFTGFGCEGILHSDGSFTSNAPRVLGRWSKAVVLGVLASMVFQL</sequence>
<organism evidence="1 2">
    <name type="scientific">Amorphotheca resinae ATCC 22711</name>
    <dbReference type="NCBI Taxonomy" id="857342"/>
    <lineage>
        <taxon>Eukaryota</taxon>
        <taxon>Fungi</taxon>
        <taxon>Dikarya</taxon>
        <taxon>Ascomycota</taxon>
        <taxon>Pezizomycotina</taxon>
        <taxon>Leotiomycetes</taxon>
        <taxon>Helotiales</taxon>
        <taxon>Amorphothecaceae</taxon>
        <taxon>Amorphotheca</taxon>
    </lineage>
</organism>
<dbReference type="AlphaFoldDB" id="A0A2T3AP04"/>
<evidence type="ECO:0000313" key="2">
    <source>
        <dbReference type="Proteomes" id="UP000241818"/>
    </source>
</evidence>
<dbReference type="Proteomes" id="UP000241818">
    <property type="component" value="Unassembled WGS sequence"/>
</dbReference>
<dbReference type="EMBL" id="KZ679020">
    <property type="protein sequence ID" value="PSS06658.1"/>
    <property type="molecule type" value="Genomic_DNA"/>
</dbReference>
<gene>
    <name evidence="1" type="ORF">M430DRAFT_194505</name>
</gene>
<proteinExistence type="predicted"/>
<reference evidence="1 2" key="1">
    <citation type="journal article" date="2018" name="New Phytol.">
        <title>Comparative genomics and transcriptomics depict ericoid mycorrhizal fungi as versatile saprotrophs and plant mutualists.</title>
        <authorList>
            <person name="Martino E."/>
            <person name="Morin E."/>
            <person name="Grelet G.A."/>
            <person name="Kuo A."/>
            <person name="Kohler A."/>
            <person name="Daghino S."/>
            <person name="Barry K.W."/>
            <person name="Cichocki N."/>
            <person name="Clum A."/>
            <person name="Dockter R.B."/>
            <person name="Hainaut M."/>
            <person name="Kuo R.C."/>
            <person name="LaButti K."/>
            <person name="Lindahl B.D."/>
            <person name="Lindquist E.A."/>
            <person name="Lipzen A."/>
            <person name="Khouja H.R."/>
            <person name="Magnuson J."/>
            <person name="Murat C."/>
            <person name="Ohm R.A."/>
            <person name="Singer S.W."/>
            <person name="Spatafora J.W."/>
            <person name="Wang M."/>
            <person name="Veneault-Fourrey C."/>
            <person name="Henrissat B."/>
            <person name="Grigoriev I.V."/>
            <person name="Martin F.M."/>
            <person name="Perotto S."/>
        </authorList>
    </citation>
    <scope>NUCLEOTIDE SEQUENCE [LARGE SCALE GENOMIC DNA]</scope>
    <source>
        <strain evidence="1 2">ATCC 22711</strain>
    </source>
</reference>
<evidence type="ECO:0000313" key="1">
    <source>
        <dbReference type="EMBL" id="PSS06658.1"/>
    </source>
</evidence>
<keyword evidence="2" id="KW-1185">Reference proteome</keyword>
<protein>
    <submittedName>
        <fullName evidence="1">Uncharacterized protein</fullName>
    </submittedName>
</protein>